<comment type="caution">
    <text evidence="3">The sequence shown here is derived from an EMBL/GenBank/DDBJ whole genome shotgun (WGS) entry which is preliminary data.</text>
</comment>
<feature type="domain" description="Cupin type-2" evidence="2">
    <location>
        <begin position="50"/>
        <end position="121"/>
    </location>
</feature>
<dbReference type="PANTHER" id="PTHR35848:SF9">
    <property type="entry name" value="SLL1358 PROTEIN"/>
    <property type="match status" value="1"/>
</dbReference>
<dbReference type="InterPro" id="IPR013096">
    <property type="entry name" value="Cupin_2"/>
</dbReference>
<evidence type="ECO:0000256" key="1">
    <source>
        <dbReference type="ARBA" id="ARBA00022723"/>
    </source>
</evidence>
<accession>A0ABR7R1J2</accession>
<dbReference type="InterPro" id="IPR011051">
    <property type="entry name" value="RmlC_Cupin_sf"/>
</dbReference>
<keyword evidence="1" id="KW-0479">Metal-binding</keyword>
<name>A0ABR7R1J2_9PROT</name>
<sequence length="156" mass="17051">MDHPVFLSAAAAAPRGRPSNYPPVFAARMEGRIKRVLGDAFGLRNFGVNLTELRPGACSALHHAHSRQDEFIFVLEGEPVLVTGDGVESLLRPGDCAGFPAGGAAHHLENRTDKPVRYLEIGDRTEGDTVTYPADDLMALREDGAWRFCHKDGMPW</sequence>
<dbReference type="InterPro" id="IPR051610">
    <property type="entry name" value="GPI/OXD"/>
</dbReference>
<proteinExistence type="predicted"/>
<dbReference type="PANTHER" id="PTHR35848">
    <property type="entry name" value="OXALATE-BINDING PROTEIN"/>
    <property type="match status" value="1"/>
</dbReference>
<dbReference type="SUPFAM" id="SSF51182">
    <property type="entry name" value="RmlC-like cupins"/>
    <property type="match status" value="1"/>
</dbReference>
<keyword evidence="4" id="KW-1185">Reference proteome</keyword>
<reference evidence="3 4" key="1">
    <citation type="journal article" date="2009" name="Int. J. Syst. Evol. Microbiol.">
        <title>Transfer of Teichococcus ludipueritiae and Muricoccus roseus to the genus Roseomonas, as Roseomonas ludipueritiae comb. nov. and Roseomonas rosea comb. nov., respectively, and emended description of the genus Roseomonas.</title>
        <authorList>
            <person name="Sanchez-Porro C."/>
            <person name="Gallego V."/>
            <person name="Busse H.J."/>
            <person name="Kampfer P."/>
            <person name="Ventosa A."/>
        </authorList>
    </citation>
    <scope>NUCLEOTIDE SEQUENCE [LARGE SCALE GENOMIC DNA]</scope>
    <source>
        <strain evidence="3 4">DSM 14915</strain>
    </source>
</reference>
<evidence type="ECO:0000313" key="3">
    <source>
        <dbReference type="EMBL" id="MBC9175594.1"/>
    </source>
</evidence>
<dbReference type="CDD" id="cd02224">
    <property type="entry name" value="cupin_SPO2919-like"/>
    <property type="match status" value="1"/>
</dbReference>
<dbReference type="RefSeq" id="WP_187776761.1">
    <property type="nucleotide sequence ID" value="NZ_JACTUZ010000002.1"/>
</dbReference>
<dbReference type="Gene3D" id="2.60.120.10">
    <property type="entry name" value="Jelly Rolls"/>
    <property type="match status" value="1"/>
</dbReference>
<organism evidence="3 4">
    <name type="scientific">Pseudoroseomonas ludipueritiae</name>
    <dbReference type="NCBI Taxonomy" id="198093"/>
    <lineage>
        <taxon>Bacteria</taxon>
        <taxon>Pseudomonadati</taxon>
        <taxon>Pseudomonadota</taxon>
        <taxon>Alphaproteobacteria</taxon>
        <taxon>Acetobacterales</taxon>
        <taxon>Acetobacteraceae</taxon>
        <taxon>Pseudoroseomonas</taxon>
    </lineage>
</organism>
<dbReference type="EMBL" id="JACTUZ010000002">
    <property type="protein sequence ID" value="MBC9175594.1"/>
    <property type="molecule type" value="Genomic_DNA"/>
</dbReference>
<gene>
    <name evidence="3" type="ORF">IBL25_01370</name>
</gene>
<protein>
    <submittedName>
        <fullName evidence="3">Cupin domain-containing protein</fullName>
    </submittedName>
</protein>
<dbReference type="Pfam" id="PF07883">
    <property type="entry name" value="Cupin_2"/>
    <property type="match status" value="1"/>
</dbReference>
<dbReference type="InterPro" id="IPR014710">
    <property type="entry name" value="RmlC-like_jellyroll"/>
</dbReference>
<evidence type="ECO:0000313" key="4">
    <source>
        <dbReference type="Proteomes" id="UP000603940"/>
    </source>
</evidence>
<evidence type="ECO:0000259" key="2">
    <source>
        <dbReference type="Pfam" id="PF07883"/>
    </source>
</evidence>
<dbReference type="Proteomes" id="UP000603940">
    <property type="component" value="Unassembled WGS sequence"/>
</dbReference>